<evidence type="ECO:0000256" key="1">
    <source>
        <dbReference type="SAM" id="SignalP"/>
    </source>
</evidence>
<accession>A0A813L421</accession>
<protein>
    <recommendedName>
        <fullName evidence="4">Glutathione peroxidase</fullName>
    </recommendedName>
</protein>
<comment type="caution">
    <text evidence="2">The sequence shown here is derived from an EMBL/GenBank/DDBJ whole genome shotgun (WGS) entry which is preliminary data.</text>
</comment>
<gene>
    <name evidence="2" type="ORF">PGLA2088_LOCUS40627</name>
</gene>
<name>A0A813L421_POLGL</name>
<reference evidence="2" key="1">
    <citation type="submission" date="2021-02" db="EMBL/GenBank/DDBJ databases">
        <authorList>
            <person name="Dougan E. K."/>
            <person name="Rhodes N."/>
            <person name="Thang M."/>
            <person name="Chan C."/>
        </authorList>
    </citation>
    <scope>NUCLEOTIDE SEQUENCE</scope>
</reference>
<dbReference type="Gene3D" id="3.40.30.10">
    <property type="entry name" value="Glutaredoxin"/>
    <property type="match status" value="1"/>
</dbReference>
<evidence type="ECO:0008006" key="4">
    <source>
        <dbReference type="Google" id="ProtNLM"/>
    </source>
</evidence>
<dbReference type="Proteomes" id="UP000626109">
    <property type="component" value="Unassembled WGS sequence"/>
</dbReference>
<feature type="chain" id="PRO_5032355706" description="Glutathione peroxidase" evidence="1">
    <location>
        <begin position="30"/>
        <end position="106"/>
    </location>
</feature>
<organism evidence="2 3">
    <name type="scientific">Polarella glacialis</name>
    <name type="common">Dinoflagellate</name>
    <dbReference type="NCBI Taxonomy" id="89957"/>
    <lineage>
        <taxon>Eukaryota</taxon>
        <taxon>Sar</taxon>
        <taxon>Alveolata</taxon>
        <taxon>Dinophyceae</taxon>
        <taxon>Suessiales</taxon>
        <taxon>Suessiaceae</taxon>
        <taxon>Polarella</taxon>
    </lineage>
</organism>
<evidence type="ECO:0000313" key="3">
    <source>
        <dbReference type="Proteomes" id="UP000626109"/>
    </source>
</evidence>
<feature type="signal peptide" evidence="1">
    <location>
        <begin position="1"/>
        <end position="29"/>
    </location>
</feature>
<proteinExistence type="predicted"/>
<keyword evidence="1" id="KW-0732">Signal</keyword>
<sequence>MARPASCALLGAPRRGRVALALLPGLLLALRSSPGASWAAARLGFSRGGPQGLTPVKQGSRAAVRSTALFAASSFYELSGKELDGSSLDFEQLRGKVVYAVNVASS</sequence>
<dbReference type="EMBL" id="CAJNNW010033536">
    <property type="protein sequence ID" value="CAE8719397.1"/>
    <property type="molecule type" value="Genomic_DNA"/>
</dbReference>
<dbReference type="AlphaFoldDB" id="A0A813L421"/>
<evidence type="ECO:0000313" key="2">
    <source>
        <dbReference type="EMBL" id="CAE8719397.1"/>
    </source>
</evidence>